<reference evidence="2 3" key="1">
    <citation type="submission" date="2018-06" db="EMBL/GenBank/DDBJ databases">
        <title>Actinomadura craniellae sp. nov. isolated from marine sponge Craniella sp.</title>
        <authorList>
            <person name="Li L."/>
            <person name="Xu Q.H."/>
            <person name="Lin H.W."/>
            <person name="Lu Y.H."/>
        </authorList>
    </citation>
    <scope>NUCLEOTIDE SEQUENCE [LARGE SCALE GENOMIC DNA]</scope>
    <source>
        <strain evidence="2 3">LHW63021</strain>
    </source>
</reference>
<feature type="signal peptide" evidence="1">
    <location>
        <begin position="1"/>
        <end position="18"/>
    </location>
</feature>
<name>A0A365GY77_9ACTN</name>
<feature type="chain" id="PRO_5016744182" evidence="1">
    <location>
        <begin position="19"/>
        <end position="328"/>
    </location>
</feature>
<dbReference type="Pfam" id="PF07712">
    <property type="entry name" value="SURNod19"/>
    <property type="match status" value="1"/>
</dbReference>
<organism evidence="2 3">
    <name type="scientific">Actinomadura craniellae</name>
    <dbReference type="NCBI Taxonomy" id="2231787"/>
    <lineage>
        <taxon>Bacteria</taxon>
        <taxon>Bacillati</taxon>
        <taxon>Actinomycetota</taxon>
        <taxon>Actinomycetes</taxon>
        <taxon>Streptosporangiales</taxon>
        <taxon>Thermomonosporaceae</taxon>
        <taxon>Actinomadura</taxon>
    </lineage>
</organism>
<comment type="caution">
    <text evidence="2">The sequence shown here is derived from an EMBL/GenBank/DDBJ whole genome shotgun (WGS) entry which is preliminary data.</text>
</comment>
<dbReference type="Proteomes" id="UP000251891">
    <property type="component" value="Unassembled WGS sequence"/>
</dbReference>
<dbReference type="EMBL" id="QLYX01000016">
    <property type="protein sequence ID" value="RAY11795.1"/>
    <property type="molecule type" value="Genomic_DNA"/>
</dbReference>
<accession>A0A365GY77</accession>
<sequence length="328" mass="35086">MAAVMLVAASLSTGTAGAVGKAAAPQAPQAAPAAAPAAAVPTTTKVVRYGPFTLPGNPTGTHEERGLLAEIAANEFAFDIPRPCDDCFITGIQPDFTYPDGTNANVDTGPMMHHIVLNHALKLDVTCAFWPQTLVGKRIFASGNERTGRTLPAGYGYRVNKGDRWNMIYDLMTMSPDEKTVYIEITYTIADSNSGLKPLTPFWMDAGGCLLPYYDVPAGENVKTWDWTSSISGKLIAIGGHVHHGGHSVKLTNATTGQLYCDSVARSGETPEFIDMHGNKEISSMTTCLGDPVATINKGDRLRISAKYVSDHGHKNVMGIMIGWLAEE</sequence>
<evidence type="ECO:0000256" key="1">
    <source>
        <dbReference type="SAM" id="SignalP"/>
    </source>
</evidence>
<dbReference type="InterPro" id="IPR011692">
    <property type="entry name" value="Stress_up-reg_Nod19"/>
</dbReference>
<keyword evidence="1" id="KW-0732">Signal</keyword>
<keyword evidence="3" id="KW-1185">Reference proteome</keyword>
<gene>
    <name evidence="2" type="ORF">DPM19_27825</name>
</gene>
<evidence type="ECO:0000313" key="2">
    <source>
        <dbReference type="EMBL" id="RAY11795.1"/>
    </source>
</evidence>
<proteinExistence type="predicted"/>
<dbReference type="AlphaFoldDB" id="A0A365GY77"/>
<evidence type="ECO:0000313" key="3">
    <source>
        <dbReference type="Proteomes" id="UP000251891"/>
    </source>
</evidence>
<protein>
    <submittedName>
        <fullName evidence="2">Uncharacterized protein</fullName>
    </submittedName>
</protein>